<dbReference type="NCBIfam" id="TIGR04183">
    <property type="entry name" value="Por_Secre_tail"/>
    <property type="match status" value="1"/>
</dbReference>
<gene>
    <name evidence="4" type="ORF">A3860_12500</name>
</gene>
<feature type="domain" description="Ricin B lectin" evidence="2">
    <location>
        <begin position="375"/>
        <end position="453"/>
    </location>
</feature>
<feature type="domain" description="Ricin B lectin" evidence="2">
    <location>
        <begin position="460"/>
        <end position="525"/>
    </location>
</feature>
<evidence type="ECO:0000313" key="5">
    <source>
        <dbReference type="Proteomes" id="UP000192796"/>
    </source>
</evidence>
<dbReference type="SUPFAM" id="SSF50370">
    <property type="entry name" value="Ricin B-like lectins"/>
    <property type="match status" value="1"/>
</dbReference>
<keyword evidence="5" id="KW-1185">Reference proteome</keyword>
<dbReference type="EMBL" id="LVYD01000002">
    <property type="protein sequence ID" value="OQP66317.1"/>
    <property type="molecule type" value="Genomic_DNA"/>
</dbReference>
<dbReference type="InterPro" id="IPR000772">
    <property type="entry name" value="Ricin_B_lectin"/>
</dbReference>
<protein>
    <submittedName>
        <fullName evidence="4">Uncharacterized protein</fullName>
    </submittedName>
</protein>
<dbReference type="Pfam" id="PF11958">
    <property type="entry name" value="DUF3472"/>
    <property type="match status" value="1"/>
</dbReference>
<accession>A0A1V9G6V5</accession>
<proteinExistence type="predicted"/>
<dbReference type="InterPro" id="IPR035992">
    <property type="entry name" value="Ricin_B-like_lectins"/>
</dbReference>
<evidence type="ECO:0000256" key="1">
    <source>
        <dbReference type="SAM" id="SignalP"/>
    </source>
</evidence>
<dbReference type="Pfam" id="PF14200">
    <property type="entry name" value="RicinB_lectin_2"/>
    <property type="match status" value="2"/>
</dbReference>
<keyword evidence="1" id="KW-0732">Signal</keyword>
<evidence type="ECO:0000259" key="3">
    <source>
        <dbReference type="Pfam" id="PF18962"/>
    </source>
</evidence>
<sequence>MKQIILTVLLIAGLVSSYSSNAQQASCPSWGPYVEGLNMGTAGNGELMYSEVMTDAACMQYDTYWSTLNFNLGPRGGYGGIQNKQGDIRNNIFSIWDVQDTTVPQCTAEYAIPGMNVGGFGGEGTGLHSDYVMNWTPGVWYATVTRRWSVGDGKTRIAFFMYDYGTQKWTHYITIVTPENNAYLQGNKVGGFLENWNSAASKATRCGYYRNFWIMNASNVWSKPTIYQASAGTGSWGAEAAFNNTAVKLISCGTTPGPATSPQFTLNQPGTKPATATTPDVLTLGAVYSNNSVMVNWTMDQSKSPQLSYTINVYDNSSLTGTPVAAKTVIRPDKRSETVALSSTLPSGTYYVTIQVKDIFNQLAAVKSTAFTKTSGAAWYKIKNVYSNKYLAVENSSTANLAFIVQYSNSTSNNLQWQLNSVNNATVLVNRNSNKVIDLANSNQNSGVNPIQYTENDGLNQQWNLVPVGNNTYLIQSNMSNHYVLDDPAGSTAEGTKMIIYAANGSTGSPNQQWVLEPVSTTARMETKTNATPGPLEERSLTLFPNPAGETLRVTGISNQQGAVTLTIRDEAGRTIRKIKTSNASITISLKGLAKGIYSIEQHGIVKQFSKL</sequence>
<dbReference type="Proteomes" id="UP000192796">
    <property type="component" value="Unassembled WGS sequence"/>
</dbReference>
<dbReference type="RefSeq" id="WP_081145254.1">
    <property type="nucleotide sequence ID" value="NZ_LVYD01000002.1"/>
</dbReference>
<feature type="domain" description="Secretion system C-terminal sorting" evidence="3">
    <location>
        <begin position="543"/>
        <end position="601"/>
    </location>
</feature>
<comment type="caution">
    <text evidence="4">The sequence shown here is derived from an EMBL/GenBank/DDBJ whole genome shotgun (WGS) entry which is preliminary data.</text>
</comment>
<dbReference type="Pfam" id="PF18962">
    <property type="entry name" value="Por_Secre_tail"/>
    <property type="match status" value="1"/>
</dbReference>
<evidence type="ECO:0000313" key="4">
    <source>
        <dbReference type="EMBL" id="OQP66317.1"/>
    </source>
</evidence>
<feature type="chain" id="PRO_5013252334" evidence="1">
    <location>
        <begin position="23"/>
        <end position="612"/>
    </location>
</feature>
<dbReference type="InterPro" id="IPR026444">
    <property type="entry name" value="Secre_tail"/>
</dbReference>
<reference evidence="4 5" key="1">
    <citation type="submission" date="2016-03" db="EMBL/GenBank/DDBJ databases">
        <title>Niastella vici sp. nov., isolated from farmland soil.</title>
        <authorList>
            <person name="Chen L."/>
            <person name="Wang D."/>
            <person name="Yang S."/>
            <person name="Wang G."/>
        </authorList>
    </citation>
    <scope>NUCLEOTIDE SEQUENCE [LARGE SCALE GENOMIC DNA]</scope>
    <source>
        <strain evidence="4 5">DJ57</strain>
    </source>
</reference>
<evidence type="ECO:0000259" key="2">
    <source>
        <dbReference type="Pfam" id="PF14200"/>
    </source>
</evidence>
<dbReference type="CDD" id="cd00161">
    <property type="entry name" value="beta-trefoil_Ricin-like"/>
    <property type="match status" value="1"/>
</dbReference>
<dbReference type="STRING" id="1703345.A3860_12500"/>
<dbReference type="AlphaFoldDB" id="A0A1V9G6V5"/>
<dbReference type="InterPro" id="IPR021862">
    <property type="entry name" value="DUF3472"/>
</dbReference>
<dbReference type="PROSITE" id="PS50231">
    <property type="entry name" value="RICIN_B_LECTIN"/>
    <property type="match status" value="1"/>
</dbReference>
<feature type="signal peptide" evidence="1">
    <location>
        <begin position="1"/>
        <end position="22"/>
    </location>
</feature>
<name>A0A1V9G6V5_9BACT</name>
<dbReference type="Gene3D" id="2.80.10.50">
    <property type="match status" value="2"/>
</dbReference>
<organism evidence="4 5">
    <name type="scientific">Niastella vici</name>
    <dbReference type="NCBI Taxonomy" id="1703345"/>
    <lineage>
        <taxon>Bacteria</taxon>
        <taxon>Pseudomonadati</taxon>
        <taxon>Bacteroidota</taxon>
        <taxon>Chitinophagia</taxon>
        <taxon>Chitinophagales</taxon>
        <taxon>Chitinophagaceae</taxon>
        <taxon>Niastella</taxon>
    </lineage>
</organism>
<dbReference type="OrthoDB" id="1155193at2"/>